<dbReference type="PANTHER" id="PTHR24148:SF64">
    <property type="entry name" value="HETEROKARYON INCOMPATIBILITY DOMAIN-CONTAINING PROTEIN"/>
    <property type="match status" value="1"/>
</dbReference>
<comment type="caution">
    <text evidence="2">The sequence shown here is derived from an EMBL/GenBank/DDBJ whole genome shotgun (WGS) entry which is preliminary data.</text>
</comment>
<keyword evidence="3" id="KW-1185">Reference proteome</keyword>
<reference evidence="2 3" key="1">
    <citation type="journal article" date="2018" name="IMA Fungus">
        <title>IMA Genome-F 9: Draft genome sequence of Annulohypoxylon stygium, Aspergillus mulundensis, Berkeleyomyces basicola (syn. Thielaviopsis basicola), Ceratocystis smalleyi, two Cercospora beticola strains, Coleophoma cylindrospora, Fusarium fracticaudum, Phialophora cf. hyalina, and Morchella septimelata.</title>
        <authorList>
            <person name="Wingfield B.D."/>
            <person name="Bills G.F."/>
            <person name="Dong Y."/>
            <person name="Huang W."/>
            <person name="Nel W.J."/>
            <person name="Swalarsk-Parry B.S."/>
            <person name="Vaghefi N."/>
            <person name="Wilken P.M."/>
            <person name="An Z."/>
            <person name="de Beer Z.W."/>
            <person name="De Vos L."/>
            <person name="Chen L."/>
            <person name="Duong T.A."/>
            <person name="Gao Y."/>
            <person name="Hammerbacher A."/>
            <person name="Kikkert J.R."/>
            <person name="Li Y."/>
            <person name="Li H."/>
            <person name="Li K."/>
            <person name="Li Q."/>
            <person name="Liu X."/>
            <person name="Ma X."/>
            <person name="Naidoo K."/>
            <person name="Pethybridge S.J."/>
            <person name="Sun J."/>
            <person name="Steenkamp E.T."/>
            <person name="van der Nest M.A."/>
            <person name="van Wyk S."/>
            <person name="Wingfield M.J."/>
            <person name="Xiong C."/>
            <person name="Yue Q."/>
            <person name="Zhang X."/>
        </authorList>
    </citation>
    <scope>NUCLEOTIDE SEQUENCE [LARGE SCALE GENOMIC DNA]</scope>
    <source>
        <strain evidence="2 3">BP 5553</strain>
    </source>
</reference>
<dbReference type="PANTHER" id="PTHR24148">
    <property type="entry name" value="ANKYRIN REPEAT DOMAIN-CONTAINING PROTEIN 39 HOMOLOG-RELATED"/>
    <property type="match status" value="1"/>
</dbReference>
<proteinExistence type="predicted"/>
<dbReference type="OrthoDB" id="2157530at2759"/>
<dbReference type="AlphaFoldDB" id="A0A370TW76"/>
<feature type="domain" description="Heterokaryon incompatibility" evidence="1">
    <location>
        <begin position="45"/>
        <end position="193"/>
    </location>
</feature>
<evidence type="ECO:0000313" key="3">
    <source>
        <dbReference type="Proteomes" id="UP000254866"/>
    </source>
</evidence>
<evidence type="ECO:0000259" key="1">
    <source>
        <dbReference type="Pfam" id="PF06985"/>
    </source>
</evidence>
<accession>A0A370TW76</accession>
<dbReference type="InterPro" id="IPR010730">
    <property type="entry name" value="HET"/>
</dbReference>
<name>A0A370TW76_9HELO</name>
<organism evidence="2 3">
    <name type="scientific">Venustampulla echinocandica</name>
    <dbReference type="NCBI Taxonomy" id="2656787"/>
    <lineage>
        <taxon>Eukaryota</taxon>
        <taxon>Fungi</taxon>
        <taxon>Dikarya</taxon>
        <taxon>Ascomycota</taxon>
        <taxon>Pezizomycotina</taxon>
        <taxon>Leotiomycetes</taxon>
        <taxon>Helotiales</taxon>
        <taxon>Pleuroascaceae</taxon>
        <taxon>Venustampulla</taxon>
    </lineage>
</organism>
<gene>
    <name evidence="2" type="ORF">BP5553_04124</name>
</gene>
<sequence>MALVTYQRLDLLYDELRVLVLQPGEGDAPISAYLTPTTLHSNLPYEALSYVWGDPCVTRSIQLRAMDNMNFLGVEVEVQITTNLESALRHLRLKDRSRTLWVDALCINQNDPDEKVHQIRNMGDIYRKASSVCMWLGEEANDSDAAMELIHLYRDDDPDWRRLPQTKNWSRHCKALTYLVCRPWFTRRWIVQEIALAPCSVIYFKGWLCSNEHLQSWLTGVGHIVSIQTALNAIARDRFPALSMLLKIFQSKYVTNPRDAVYALLSLSKERQLGQPNIDYTAGILDVFRNTVELSVRVNETLDIICQSFGLGPCEHELSWVPRFYTKFRDCACRKENDLPGEGYPYRSESPYSTSGSSKPEANFNGHKLVAKGFLIDRVRNILEPEIRTALSLEIPLSWKEAVLSLDAICIDGGNRGHEALATDHASKFSAFWRTLVTDRVPGSPKNNKAPKNWHRACEKWCNGDMVVPQYSSAFEARKRRSCLSLIFVAIWRSTYDRRFMVTGMNRIGLGPKMLKEGDLVCVLLGCSVPVILRPATDPALAGCYYFIGDAYVHGIMDGEVVTRLEAGDYTPEDLVII</sequence>
<dbReference type="Pfam" id="PF26639">
    <property type="entry name" value="Het-6_barrel"/>
    <property type="match status" value="1"/>
</dbReference>
<evidence type="ECO:0000313" key="2">
    <source>
        <dbReference type="EMBL" id="RDL39784.1"/>
    </source>
</evidence>
<dbReference type="InterPro" id="IPR052895">
    <property type="entry name" value="HetReg/Transcr_Mod"/>
</dbReference>
<dbReference type="EMBL" id="NPIC01000002">
    <property type="protein sequence ID" value="RDL39784.1"/>
    <property type="molecule type" value="Genomic_DNA"/>
</dbReference>
<dbReference type="Proteomes" id="UP000254866">
    <property type="component" value="Unassembled WGS sequence"/>
</dbReference>
<dbReference type="Pfam" id="PF06985">
    <property type="entry name" value="HET"/>
    <property type="match status" value="1"/>
</dbReference>
<protein>
    <recommendedName>
        <fullName evidence="1">Heterokaryon incompatibility domain-containing protein</fullName>
    </recommendedName>
</protein>
<dbReference type="GeneID" id="43596973"/>
<dbReference type="RefSeq" id="XP_031872440.1">
    <property type="nucleotide sequence ID" value="XM_032012747.1"/>
</dbReference>